<dbReference type="EMBL" id="HBUF01281101">
    <property type="protein sequence ID" value="CAG6687348.1"/>
    <property type="molecule type" value="Transcribed_RNA"/>
</dbReference>
<proteinExistence type="predicted"/>
<accession>A0A8D8X9L0</accession>
<dbReference type="AlphaFoldDB" id="A0A8D8X9L0"/>
<sequence length="114" mass="13232">MLEELAYQLNFLLLLTTFIDHIRPGRVSSALVNSFKSKSLALSNPFIPGWRDPIQNDFYPLFLFLRPIFSIILTISSFPQRMSNSLLPTELILCMFNSLKLLFRGKSTSLFYFF</sequence>
<organism evidence="1">
    <name type="scientific">Cacopsylla melanoneura</name>
    <dbReference type="NCBI Taxonomy" id="428564"/>
    <lineage>
        <taxon>Eukaryota</taxon>
        <taxon>Metazoa</taxon>
        <taxon>Ecdysozoa</taxon>
        <taxon>Arthropoda</taxon>
        <taxon>Hexapoda</taxon>
        <taxon>Insecta</taxon>
        <taxon>Pterygota</taxon>
        <taxon>Neoptera</taxon>
        <taxon>Paraneoptera</taxon>
        <taxon>Hemiptera</taxon>
        <taxon>Sternorrhyncha</taxon>
        <taxon>Psylloidea</taxon>
        <taxon>Psyllidae</taxon>
        <taxon>Psyllinae</taxon>
        <taxon>Cacopsylla</taxon>
    </lineage>
</organism>
<name>A0A8D8X9L0_9HEMI</name>
<evidence type="ECO:0000313" key="1">
    <source>
        <dbReference type="EMBL" id="CAG6687348.1"/>
    </source>
</evidence>
<protein>
    <submittedName>
        <fullName evidence="1">Uncharacterized protein</fullName>
    </submittedName>
</protein>
<reference evidence="1" key="1">
    <citation type="submission" date="2021-05" db="EMBL/GenBank/DDBJ databases">
        <authorList>
            <person name="Alioto T."/>
            <person name="Alioto T."/>
            <person name="Gomez Garrido J."/>
        </authorList>
    </citation>
    <scope>NUCLEOTIDE SEQUENCE</scope>
</reference>
<dbReference type="EMBL" id="HBUF01281099">
    <property type="protein sequence ID" value="CAG6687347.1"/>
    <property type="molecule type" value="Transcribed_RNA"/>
</dbReference>